<reference evidence="2 3" key="1">
    <citation type="submission" date="2021-03" db="EMBL/GenBank/DDBJ databases">
        <title>Antimicrobial resistance genes in bacteria isolated from Japanese honey, and their potential for conferring macrolide and lincosamide resistance in the American foulbrood pathogen Paenibacillus larvae.</title>
        <authorList>
            <person name="Okamoto M."/>
            <person name="Kumagai M."/>
            <person name="Kanamori H."/>
            <person name="Takamatsu D."/>
        </authorList>
    </citation>
    <scope>NUCLEOTIDE SEQUENCE [LARGE SCALE GENOMIC DNA]</scope>
    <source>
        <strain evidence="2 3">J21TS3</strain>
    </source>
</reference>
<evidence type="ECO:0000313" key="3">
    <source>
        <dbReference type="Proteomes" id="UP000680638"/>
    </source>
</evidence>
<evidence type="ECO:0000256" key="1">
    <source>
        <dbReference type="SAM" id="MobiDB-lite"/>
    </source>
</evidence>
<dbReference type="CDD" id="cd07067">
    <property type="entry name" value="HP_PGM_like"/>
    <property type="match status" value="1"/>
</dbReference>
<gene>
    <name evidence="2" type="ORF">J21TS3_38120</name>
</gene>
<dbReference type="Proteomes" id="UP000680638">
    <property type="component" value="Unassembled WGS sequence"/>
</dbReference>
<dbReference type="InterPro" id="IPR029033">
    <property type="entry name" value="His_PPase_superfam"/>
</dbReference>
<proteinExistence type="predicted"/>
<dbReference type="SUPFAM" id="SSF53254">
    <property type="entry name" value="Phosphoglycerate mutase-like"/>
    <property type="match status" value="1"/>
</dbReference>
<dbReference type="Gene3D" id="3.40.50.1240">
    <property type="entry name" value="Phosphoglycerate mutase-like"/>
    <property type="match status" value="1"/>
</dbReference>
<dbReference type="PANTHER" id="PTHR48100">
    <property type="entry name" value="BROAD-SPECIFICITY PHOSPHATASE YOR283W-RELATED"/>
    <property type="match status" value="1"/>
</dbReference>
<dbReference type="InterPro" id="IPR013078">
    <property type="entry name" value="His_Pase_superF_clade-1"/>
</dbReference>
<comment type="caution">
    <text evidence="2">The sequence shown here is derived from an EMBL/GenBank/DDBJ whole genome shotgun (WGS) entry which is preliminary data.</text>
</comment>
<dbReference type="InterPro" id="IPR050275">
    <property type="entry name" value="PGM_Phosphatase"/>
</dbReference>
<keyword evidence="3" id="KW-1185">Reference proteome</keyword>
<sequence>MVRHAESQYIPGQEKARGISEKGRQDAVKVKDLLLPEGIDAFFSSPYQRAVQTLEPAARAAGKEIAIIDELRERTLAADHVQIPSEQFADFKKRLYNDFRHAFPGGESSEEAQRRGTEAFMQLLRRHPGKKLALGTHGDIMTLILNFFDPKFGYAFWRSISMPDVYKLVFEDRALQAVTRCWPD</sequence>
<dbReference type="PANTHER" id="PTHR48100:SF59">
    <property type="entry name" value="ADENOSYLCOBALAMIN_ALPHA-RIBAZOLE PHOSPHATASE"/>
    <property type="match status" value="1"/>
</dbReference>
<protein>
    <submittedName>
        <fullName evidence="2">Phosphoglycerate mutase</fullName>
    </submittedName>
</protein>
<name>A0ABQ4M0C8_9BACL</name>
<dbReference type="EMBL" id="BORW01000024">
    <property type="protein sequence ID" value="GIO68991.1"/>
    <property type="molecule type" value="Genomic_DNA"/>
</dbReference>
<feature type="region of interest" description="Disordered" evidence="1">
    <location>
        <begin position="1"/>
        <end position="23"/>
    </location>
</feature>
<evidence type="ECO:0000313" key="2">
    <source>
        <dbReference type="EMBL" id="GIO68991.1"/>
    </source>
</evidence>
<dbReference type="Pfam" id="PF00300">
    <property type="entry name" value="His_Phos_1"/>
    <property type="match status" value="1"/>
</dbReference>
<feature type="compositionally biased region" description="Basic and acidic residues" evidence="1">
    <location>
        <begin position="14"/>
        <end position="23"/>
    </location>
</feature>
<accession>A0ABQ4M0C8</accession>
<organism evidence="2 3">
    <name type="scientific">Paenibacillus cookii</name>
    <dbReference type="NCBI Taxonomy" id="157839"/>
    <lineage>
        <taxon>Bacteria</taxon>
        <taxon>Bacillati</taxon>
        <taxon>Bacillota</taxon>
        <taxon>Bacilli</taxon>
        <taxon>Bacillales</taxon>
        <taxon>Paenibacillaceae</taxon>
        <taxon>Paenibacillus</taxon>
    </lineage>
</organism>